<dbReference type="GO" id="GO:0003676">
    <property type="term" value="F:nucleic acid binding"/>
    <property type="evidence" value="ECO:0007669"/>
    <property type="project" value="InterPro"/>
</dbReference>
<dbReference type="PATRIC" id="fig|33935.3.peg.2599"/>
<dbReference type="Pfam" id="PF01368">
    <property type="entry name" value="DHH"/>
    <property type="match status" value="1"/>
</dbReference>
<dbReference type="Gene3D" id="3.90.1640.10">
    <property type="entry name" value="inorganic pyrophosphatase (n-terminal core)"/>
    <property type="match status" value="1"/>
</dbReference>
<dbReference type="STRING" id="33935.ADM90_18920"/>
<dbReference type="InterPro" id="IPR038763">
    <property type="entry name" value="DHH_sf"/>
</dbReference>
<name>A0A0N0CVB2_9BACI</name>
<proteinExistence type="predicted"/>
<comment type="caution">
    <text evidence="3">The sequence shown here is derived from an EMBL/GenBank/DDBJ whole genome shotgun (WGS) entry which is preliminary data.</text>
</comment>
<dbReference type="InterPro" id="IPR003156">
    <property type="entry name" value="DHHA1_dom"/>
</dbReference>
<reference evidence="3 4" key="1">
    <citation type="submission" date="2015-07" db="EMBL/GenBank/DDBJ databases">
        <title>Genome sequencing project for genomic taxonomy and phylogenomics of Bacillus-like bacteria.</title>
        <authorList>
            <person name="Liu B."/>
            <person name="Wang J."/>
            <person name="Zhu Y."/>
            <person name="Liu G."/>
            <person name="Chen Q."/>
            <person name="Chen Z."/>
            <person name="Che J."/>
            <person name="Ge C."/>
            <person name="Shi H."/>
            <person name="Pan Z."/>
            <person name="Liu X."/>
        </authorList>
    </citation>
    <scope>NUCLEOTIDE SEQUENCE [LARGE SCALE GENOMIC DNA]</scope>
    <source>
        <strain evidence="3 4">DSM 54</strain>
    </source>
</reference>
<accession>A0A0N0CVB2</accession>
<evidence type="ECO:0000313" key="3">
    <source>
        <dbReference type="EMBL" id="KOY81217.1"/>
    </source>
</evidence>
<dbReference type="Pfam" id="PF02272">
    <property type="entry name" value="DHHA1"/>
    <property type="match status" value="1"/>
</dbReference>
<sequence>MLTVLTIILEEFILKRQIIDTIAAYDTIIIHRHVRPDPDAYGSQQGLKELILANYPDKKVFAVGEHDASLSFMAQPDQITDDVYNNALVIVTDTANTERVDDQRYTEGKMVIKIDHHPNDDAYGDLLWVDTTASSCSEMIYELYEEGQKTVDWRLSAAAARFLFAGIVGDTGRFQFSSTTARTFKIVAELITYDFDRNQIFDGMYEMEQKLLNLQGYIYQNFQMDEHGAAHIKLTKELLTAHDAVPSEASLLVGCLGNVKGICAWVVFIEEEDQIRVRLRSKGPVINTLAKEFNGGGHPLAAGATAYSWEEADRVIARLQEICNTYHS</sequence>
<dbReference type="InterPro" id="IPR001667">
    <property type="entry name" value="DDH_dom"/>
</dbReference>
<evidence type="ECO:0000259" key="2">
    <source>
        <dbReference type="Pfam" id="PF02272"/>
    </source>
</evidence>
<dbReference type="Proteomes" id="UP000037977">
    <property type="component" value="Unassembled WGS sequence"/>
</dbReference>
<dbReference type="PANTHER" id="PTHR47618:SF1">
    <property type="entry name" value="BIFUNCTIONAL OLIGORIBONUCLEASE AND PAP PHOSPHATASE NRNA"/>
    <property type="match status" value="1"/>
</dbReference>
<protein>
    <submittedName>
        <fullName evidence="3">Oligoribonuclease</fullName>
    </submittedName>
</protein>
<evidence type="ECO:0000259" key="1">
    <source>
        <dbReference type="Pfam" id="PF01368"/>
    </source>
</evidence>
<keyword evidence="4" id="KW-1185">Reference proteome</keyword>
<dbReference type="InterPro" id="IPR051319">
    <property type="entry name" value="Oligoribo/pAp-PDE_c-di-AMP_PDE"/>
</dbReference>
<evidence type="ECO:0000313" key="4">
    <source>
        <dbReference type="Proteomes" id="UP000037977"/>
    </source>
</evidence>
<dbReference type="SUPFAM" id="SSF64182">
    <property type="entry name" value="DHH phosphoesterases"/>
    <property type="match status" value="1"/>
</dbReference>
<organism evidence="3 4">
    <name type="scientific">Lysinibacillus macroides</name>
    <dbReference type="NCBI Taxonomy" id="33935"/>
    <lineage>
        <taxon>Bacteria</taxon>
        <taxon>Bacillati</taxon>
        <taxon>Bacillota</taxon>
        <taxon>Bacilli</taxon>
        <taxon>Bacillales</taxon>
        <taxon>Bacillaceae</taxon>
        <taxon>Lysinibacillus</taxon>
    </lineage>
</organism>
<dbReference type="Gene3D" id="3.10.310.30">
    <property type="match status" value="1"/>
</dbReference>
<gene>
    <name evidence="3" type="ORF">ADM90_18920</name>
</gene>
<dbReference type="AlphaFoldDB" id="A0A0N0CVB2"/>
<feature type="domain" description="DHHA1" evidence="2">
    <location>
        <begin position="243"/>
        <end position="324"/>
    </location>
</feature>
<dbReference type="EMBL" id="LGCI01000010">
    <property type="protein sequence ID" value="KOY81217.1"/>
    <property type="molecule type" value="Genomic_DNA"/>
</dbReference>
<feature type="domain" description="DDH" evidence="1">
    <location>
        <begin position="28"/>
        <end position="167"/>
    </location>
</feature>
<dbReference type="PANTHER" id="PTHR47618">
    <property type="entry name" value="BIFUNCTIONAL OLIGORIBONUCLEASE AND PAP PHOSPHATASE NRNA"/>
    <property type="match status" value="1"/>
</dbReference>